<gene>
    <name evidence="2" type="ORF">SAMN05192579_10487</name>
</gene>
<dbReference type="PANTHER" id="PTHR38454">
    <property type="entry name" value="INTEGRAL MEMBRANE PROTEIN-RELATED"/>
    <property type="match status" value="1"/>
</dbReference>
<evidence type="ECO:0008006" key="4">
    <source>
        <dbReference type="Google" id="ProtNLM"/>
    </source>
</evidence>
<evidence type="ECO:0000256" key="1">
    <source>
        <dbReference type="SAM" id="Phobius"/>
    </source>
</evidence>
<keyword evidence="1" id="KW-0812">Transmembrane</keyword>
<sequence>MQVQGRLTALRRKHPFLALSVVLVALWLLLYAPLLLGSHVLPWDAIDEFYPTAYFNAHSLRMGLAPWWNPYIYSGFPQIADPQGMLFSPLLMAWMLLRQAPGAHWFAWAVLLHLLMGGIAMLALLRRSSARDFGALIGALVFMAGGVAASRLEHVPIVLAYAYAPVVLLALRHFLTGPGLLRGLLLGLAAGALATNLVQVAYLFALMIIGYAVIATGWHWRHYDSRTRWRYGFGVVAAVLLATCIALPQLLFSWAFISLSNRTAMSLADSATASLPLRSLVSLLDPNAWHALSGSYTGPASRVEAYFYIGIMPLLMLCGLGAAWRCPIQRRQVLFFGVVAGVAILYMLGLHAPLYGWLYGWMPGIQHFRRPSDAAYLLNFALAIFTGLSASHFRLDSKRHISILLIATAVGLAWASSQLHGVESPWRVRSLVAALFAVLALWRLQRPGSRARTATWMLLLLVADYSCFNLNGSFDRGHDMARWFMHDNTATFLAHQLHDGHGALKPRIETIDAHVSWDNNVVLRDIPSTQGYNPLRYALYNQWYGARDNGNLPRVDTTYNPSPASTLSDLLSVTYLVRGNTTYQTAAWSPPPGYVPAFSGKTTDVWRNTRAYPRLLTPTQALLVSPGKVPPPQVFADTNFHDSLWLTPRDRMDAQTARVAATICTGRTRVISVQTVPTRTIIRTQGDAPGWLVLSDLDFPGWQADVDGATIPIHRANIMFRALCIPAGNHVVTVAFHPWSMVATAMRQSRHRGSQPE</sequence>
<accession>A0A1I4ASQ8</accession>
<feature type="transmembrane region" description="Helical" evidence="1">
    <location>
        <begin position="179"/>
        <end position="195"/>
    </location>
</feature>
<evidence type="ECO:0000313" key="2">
    <source>
        <dbReference type="EMBL" id="SFK58759.1"/>
    </source>
</evidence>
<feature type="transmembrane region" description="Helical" evidence="1">
    <location>
        <begin position="333"/>
        <end position="354"/>
    </location>
</feature>
<name>A0A1I4ASQ8_9GAMM</name>
<evidence type="ECO:0000313" key="3">
    <source>
        <dbReference type="Proteomes" id="UP000198725"/>
    </source>
</evidence>
<keyword evidence="3" id="KW-1185">Reference proteome</keyword>
<proteinExistence type="predicted"/>
<feature type="transmembrane region" description="Helical" evidence="1">
    <location>
        <begin position="305"/>
        <end position="326"/>
    </location>
</feature>
<feature type="transmembrane region" description="Helical" evidence="1">
    <location>
        <begin position="155"/>
        <end position="172"/>
    </location>
</feature>
<feature type="transmembrane region" description="Helical" evidence="1">
    <location>
        <begin position="105"/>
        <end position="125"/>
    </location>
</feature>
<dbReference type="EMBL" id="FOSR01000004">
    <property type="protein sequence ID" value="SFK58759.1"/>
    <property type="molecule type" value="Genomic_DNA"/>
</dbReference>
<protein>
    <recommendedName>
        <fullName evidence="4">YfhO family protein</fullName>
    </recommendedName>
</protein>
<dbReference type="PANTHER" id="PTHR38454:SF1">
    <property type="entry name" value="INTEGRAL MEMBRANE PROTEIN"/>
    <property type="match status" value="1"/>
</dbReference>
<feature type="transmembrane region" description="Helical" evidence="1">
    <location>
        <begin position="400"/>
        <end position="420"/>
    </location>
</feature>
<feature type="transmembrane region" description="Helical" evidence="1">
    <location>
        <begin position="16"/>
        <end position="36"/>
    </location>
</feature>
<dbReference type="AlphaFoldDB" id="A0A1I4ASQ8"/>
<feature type="transmembrane region" description="Helical" evidence="1">
    <location>
        <begin position="232"/>
        <end position="257"/>
    </location>
</feature>
<feature type="transmembrane region" description="Helical" evidence="1">
    <location>
        <begin position="201"/>
        <end position="220"/>
    </location>
</feature>
<dbReference type="RefSeq" id="WP_139201702.1">
    <property type="nucleotide sequence ID" value="NZ_FOSR01000004.1"/>
</dbReference>
<feature type="transmembrane region" description="Helical" evidence="1">
    <location>
        <begin position="132"/>
        <end position="149"/>
    </location>
</feature>
<organism evidence="2 3">
    <name type="scientific">Rhodanobacter glycinis</name>
    <dbReference type="NCBI Taxonomy" id="582702"/>
    <lineage>
        <taxon>Bacteria</taxon>
        <taxon>Pseudomonadati</taxon>
        <taxon>Pseudomonadota</taxon>
        <taxon>Gammaproteobacteria</taxon>
        <taxon>Lysobacterales</taxon>
        <taxon>Rhodanobacteraceae</taxon>
        <taxon>Rhodanobacter</taxon>
    </lineage>
</organism>
<keyword evidence="1" id="KW-1133">Transmembrane helix</keyword>
<keyword evidence="1" id="KW-0472">Membrane</keyword>
<dbReference type="InterPro" id="IPR018580">
    <property type="entry name" value="Uncharacterised_YfhO"/>
</dbReference>
<feature type="transmembrane region" description="Helical" evidence="1">
    <location>
        <begin position="374"/>
        <end position="393"/>
    </location>
</feature>
<reference evidence="3" key="1">
    <citation type="submission" date="2016-10" db="EMBL/GenBank/DDBJ databases">
        <authorList>
            <person name="Varghese N."/>
            <person name="Submissions S."/>
        </authorList>
    </citation>
    <scope>NUCLEOTIDE SEQUENCE [LARGE SCALE GENOMIC DNA]</scope>
    <source>
        <strain evidence="3">MO64</strain>
    </source>
</reference>
<dbReference type="Proteomes" id="UP000198725">
    <property type="component" value="Unassembled WGS sequence"/>
</dbReference>